<feature type="region of interest" description="Disordered" evidence="1">
    <location>
        <begin position="1"/>
        <end position="77"/>
    </location>
</feature>
<reference evidence="3" key="1">
    <citation type="submission" date="2021-01" db="EMBL/GenBank/DDBJ databases">
        <title>Whole genome shotgun sequence of Actinoplanes ferrugineus NBRC 15555.</title>
        <authorList>
            <person name="Komaki H."/>
            <person name="Tamura T."/>
        </authorList>
    </citation>
    <scope>NUCLEOTIDE SEQUENCE</scope>
    <source>
        <strain evidence="3">NBRC 15555</strain>
    </source>
</reference>
<feature type="domain" description="tRNA nuclease CdiA C-terminal" evidence="2">
    <location>
        <begin position="122"/>
        <end position="201"/>
    </location>
</feature>
<dbReference type="Proteomes" id="UP000598174">
    <property type="component" value="Unassembled WGS sequence"/>
</dbReference>
<proteinExistence type="predicted"/>
<comment type="caution">
    <text evidence="3">The sequence shown here is derived from an EMBL/GenBank/DDBJ whole genome shotgun (WGS) entry which is preliminary data.</text>
</comment>
<dbReference type="InterPro" id="IPR033806">
    <property type="entry name" value="CDI_toxin_Bp1026b-like"/>
</dbReference>
<protein>
    <recommendedName>
        <fullName evidence="2">tRNA nuclease CdiA C-terminal domain-containing protein</fullName>
    </recommendedName>
</protein>
<dbReference type="AlphaFoldDB" id="A0A919MCS4"/>
<dbReference type="CDD" id="cd13442">
    <property type="entry name" value="CDI_toxin_Bp1026b-like"/>
    <property type="match status" value="1"/>
</dbReference>
<evidence type="ECO:0000259" key="2">
    <source>
        <dbReference type="Pfam" id="PF18451"/>
    </source>
</evidence>
<dbReference type="Gene3D" id="3.40.1350.120">
    <property type="match status" value="1"/>
</dbReference>
<dbReference type="InterPro" id="IPR040559">
    <property type="entry name" value="CdiA_C"/>
</dbReference>
<accession>A0A919MCS4</accession>
<keyword evidence="4" id="KW-1185">Reference proteome</keyword>
<evidence type="ECO:0000313" key="4">
    <source>
        <dbReference type="Proteomes" id="UP000598174"/>
    </source>
</evidence>
<dbReference type="EMBL" id="BOMM01000012">
    <property type="protein sequence ID" value="GIE09799.1"/>
    <property type="molecule type" value="Genomic_DNA"/>
</dbReference>
<organism evidence="3 4">
    <name type="scientific">Paractinoplanes ferrugineus</name>
    <dbReference type="NCBI Taxonomy" id="113564"/>
    <lineage>
        <taxon>Bacteria</taxon>
        <taxon>Bacillati</taxon>
        <taxon>Actinomycetota</taxon>
        <taxon>Actinomycetes</taxon>
        <taxon>Micromonosporales</taxon>
        <taxon>Micromonosporaceae</taxon>
        <taxon>Paractinoplanes</taxon>
    </lineage>
</organism>
<gene>
    <name evidence="3" type="ORF">Afe05nite_16390</name>
</gene>
<sequence>MPAKPRPHSGGEGADSPQTPRPRPSARSIRSGHDDLGVEVQGGRVGNERSLTMPTAESGGRPIGTPTTPQPGDDGSVRRSLELESETAILLADRGYRVHLNPSKSEVAEARLATGDSGNPLKNPDYLIEGRVFDCYAPTEPAKNVRGIHWEVKNKVVTKRQTQRVVVNLADWAGDMVALRKQFADWPIEGLKELKAITPAGDLVQIDLPSSPTESVRRGD</sequence>
<dbReference type="Pfam" id="PF18451">
    <property type="entry name" value="CdiA_C"/>
    <property type="match status" value="1"/>
</dbReference>
<dbReference type="GO" id="GO:0004549">
    <property type="term" value="F:tRNA-specific ribonuclease activity"/>
    <property type="evidence" value="ECO:0007669"/>
    <property type="project" value="InterPro"/>
</dbReference>
<evidence type="ECO:0000313" key="3">
    <source>
        <dbReference type="EMBL" id="GIE09799.1"/>
    </source>
</evidence>
<name>A0A919MCS4_9ACTN</name>
<evidence type="ECO:0000256" key="1">
    <source>
        <dbReference type="SAM" id="MobiDB-lite"/>
    </source>
</evidence>